<dbReference type="PRINTS" id="PR00081">
    <property type="entry name" value="GDHRDH"/>
</dbReference>
<dbReference type="PANTHER" id="PTHR43639:SF1">
    <property type="entry name" value="SHORT-CHAIN DEHYDROGENASE_REDUCTASE FAMILY PROTEIN"/>
    <property type="match status" value="1"/>
</dbReference>
<dbReference type="PROSITE" id="PS00061">
    <property type="entry name" value="ADH_SHORT"/>
    <property type="match status" value="1"/>
</dbReference>
<dbReference type="CDD" id="cd05233">
    <property type="entry name" value="SDR_c"/>
    <property type="match status" value="1"/>
</dbReference>
<proteinExistence type="inferred from homology"/>
<keyword evidence="5" id="KW-1185">Reference proteome</keyword>
<comment type="caution">
    <text evidence="4">The sequence shown here is derived from an EMBL/GenBank/DDBJ whole genome shotgun (WGS) entry which is preliminary data.</text>
</comment>
<evidence type="ECO:0000313" key="4">
    <source>
        <dbReference type="EMBL" id="MFK4754066.1"/>
    </source>
</evidence>
<evidence type="ECO:0000259" key="3">
    <source>
        <dbReference type="SMART" id="SM00822"/>
    </source>
</evidence>
<keyword evidence="2" id="KW-0560">Oxidoreductase</keyword>
<dbReference type="InterPro" id="IPR002347">
    <property type="entry name" value="SDR_fam"/>
</dbReference>
<dbReference type="RefSeq" id="WP_416207024.1">
    <property type="nucleotide sequence ID" value="NZ_JBBKTX010000023.1"/>
</dbReference>
<comment type="similarity">
    <text evidence="1">Belongs to the short-chain dehydrogenases/reductases (SDR) family.</text>
</comment>
<evidence type="ECO:0000256" key="2">
    <source>
        <dbReference type="ARBA" id="ARBA00023002"/>
    </source>
</evidence>
<dbReference type="EMBL" id="JBBKTX010000023">
    <property type="protein sequence ID" value="MFK4754066.1"/>
    <property type="molecule type" value="Genomic_DNA"/>
</dbReference>
<dbReference type="PRINTS" id="PR00080">
    <property type="entry name" value="SDRFAMILY"/>
</dbReference>
<dbReference type="Pfam" id="PF13561">
    <property type="entry name" value="adh_short_C2"/>
    <property type="match status" value="1"/>
</dbReference>
<dbReference type="InterPro" id="IPR057326">
    <property type="entry name" value="KR_dom"/>
</dbReference>
<sequence length="267" mass="27808">MATAASVIKALYGTEMQGKVAVVTGGSGGLGAATCQRLAEAGACVVVGYNSSQQPAEELAEQLPVLPAHTLDIPHCALAAPVTDSSAMKVLAEQVRERYGRCDLLVNCAGTTRYCPHDDLDGLDDELIDRILATNVRGPFAATRAFKTLLQESGAGLVVNISSIAAVTAMGSNVIYCASKAAVDNMTKSLARALAPGIRVVSVSPGLADTDFVKQMDQSWRDEQCERTPLKRLAAPEEVADAVIAAASFMTFTTGVVLPVDGGRPLS</sequence>
<dbReference type="SUPFAM" id="SSF51735">
    <property type="entry name" value="NAD(P)-binding Rossmann-fold domains"/>
    <property type="match status" value="1"/>
</dbReference>
<evidence type="ECO:0000313" key="5">
    <source>
        <dbReference type="Proteomes" id="UP001620597"/>
    </source>
</evidence>
<protein>
    <submittedName>
        <fullName evidence="4">SDR family oxidoreductase</fullName>
    </submittedName>
</protein>
<gene>
    <name evidence="4" type="ORF">WG929_16765</name>
</gene>
<organism evidence="4 5">
    <name type="scientific">Oceanobacter antarcticus</name>
    <dbReference type="NCBI Taxonomy" id="3133425"/>
    <lineage>
        <taxon>Bacteria</taxon>
        <taxon>Pseudomonadati</taxon>
        <taxon>Pseudomonadota</taxon>
        <taxon>Gammaproteobacteria</taxon>
        <taxon>Oceanospirillales</taxon>
        <taxon>Oceanospirillaceae</taxon>
        <taxon>Oceanobacter</taxon>
    </lineage>
</organism>
<dbReference type="Proteomes" id="UP001620597">
    <property type="component" value="Unassembled WGS sequence"/>
</dbReference>
<reference evidence="4 5" key="1">
    <citation type="submission" date="2024-03" db="EMBL/GenBank/DDBJ databases">
        <title>High-quality draft genome sequence of Oceanobacter sp. wDCs-4.</title>
        <authorList>
            <person name="Dong C."/>
        </authorList>
    </citation>
    <scope>NUCLEOTIDE SEQUENCE [LARGE SCALE GENOMIC DNA]</scope>
    <source>
        <strain evidence="5">wDCs-4</strain>
    </source>
</reference>
<accession>A0ABW8NMG8</accession>
<dbReference type="Gene3D" id="3.40.50.720">
    <property type="entry name" value="NAD(P)-binding Rossmann-like Domain"/>
    <property type="match status" value="1"/>
</dbReference>
<dbReference type="SMART" id="SM00822">
    <property type="entry name" value="PKS_KR"/>
    <property type="match status" value="1"/>
</dbReference>
<dbReference type="InterPro" id="IPR020904">
    <property type="entry name" value="Sc_DH/Rdtase_CS"/>
</dbReference>
<name>A0ABW8NMG8_9GAMM</name>
<dbReference type="InterPro" id="IPR036291">
    <property type="entry name" value="NAD(P)-bd_dom_sf"/>
</dbReference>
<dbReference type="PANTHER" id="PTHR43639">
    <property type="entry name" value="OXIDOREDUCTASE, SHORT-CHAIN DEHYDROGENASE/REDUCTASE FAMILY (AFU_ORTHOLOGUE AFUA_5G02870)"/>
    <property type="match status" value="1"/>
</dbReference>
<evidence type="ECO:0000256" key="1">
    <source>
        <dbReference type="ARBA" id="ARBA00006484"/>
    </source>
</evidence>
<feature type="domain" description="Ketoreductase" evidence="3">
    <location>
        <begin position="19"/>
        <end position="210"/>
    </location>
</feature>